<dbReference type="InterPro" id="IPR002347">
    <property type="entry name" value="SDR_fam"/>
</dbReference>
<evidence type="ECO:0000256" key="1">
    <source>
        <dbReference type="SAM" id="MobiDB-lite"/>
    </source>
</evidence>
<dbReference type="PRINTS" id="PR00081">
    <property type="entry name" value="GDHRDH"/>
</dbReference>
<evidence type="ECO:0000313" key="3">
    <source>
        <dbReference type="Proteomes" id="UP000007809"/>
    </source>
</evidence>
<dbReference type="EMBL" id="CP002593">
    <property type="protein sequence ID" value="AEA23158.1"/>
    <property type="molecule type" value="Genomic_DNA"/>
</dbReference>
<dbReference type="SUPFAM" id="SSF51735">
    <property type="entry name" value="NAD(P)-binding Rossmann-fold domains"/>
    <property type="match status" value="1"/>
</dbReference>
<dbReference type="InterPro" id="IPR036291">
    <property type="entry name" value="NAD(P)-bd_dom_sf"/>
</dbReference>
<feature type="compositionally biased region" description="Basic residues" evidence="1">
    <location>
        <begin position="120"/>
        <end position="135"/>
    </location>
</feature>
<gene>
    <name evidence="2" type="ordered locus">Psed_0904</name>
</gene>
<evidence type="ECO:0000313" key="2">
    <source>
        <dbReference type="EMBL" id="AEA23158.1"/>
    </source>
</evidence>
<dbReference type="STRING" id="675635.Psed_0904"/>
<feature type="region of interest" description="Disordered" evidence="1">
    <location>
        <begin position="98"/>
        <end position="147"/>
    </location>
</feature>
<accession>F4CTY3</accession>
<protein>
    <submittedName>
        <fullName evidence="2">NAD-dependent epimerase/dehydratase</fullName>
    </submittedName>
</protein>
<proteinExistence type="predicted"/>
<dbReference type="KEGG" id="pdx:Psed_0904"/>
<dbReference type="AlphaFoldDB" id="F4CTY3"/>
<keyword evidence="3" id="KW-1185">Reference proteome</keyword>
<reference evidence="2 3" key="1">
    <citation type="journal article" date="2011" name="J. Bacteriol.">
        <title>Genome sequence of the 1,4-dioxane-degrading Pseudonocardia dioxanivorans strain CB1190.</title>
        <authorList>
            <person name="Sales C.M."/>
            <person name="Mahendra S."/>
            <person name="Grostern A."/>
            <person name="Parales R.E."/>
            <person name="Goodwin L.A."/>
            <person name="Woyke T."/>
            <person name="Nolan M."/>
            <person name="Lapidus A."/>
            <person name="Chertkov O."/>
            <person name="Ovchinnikova G."/>
            <person name="Sczyrba A."/>
            <person name="Alvarez-Cohen L."/>
        </authorList>
    </citation>
    <scope>NUCLEOTIDE SEQUENCE [LARGE SCALE GENOMIC DNA]</scope>
    <source>
        <strain evidence="3">ATCC 55486 / DSM 44775 / JCM 13855 / CB1190</strain>
    </source>
</reference>
<dbReference type="eggNOG" id="COG4221">
    <property type="taxonomic scope" value="Bacteria"/>
</dbReference>
<dbReference type="Pfam" id="PF00106">
    <property type="entry name" value="adh_short"/>
    <property type="match status" value="1"/>
</dbReference>
<organism evidence="2 3">
    <name type="scientific">Pseudonocardia dioxanivorans (strain ATCC 55486 / DSM 44775 / JCM 13855 / CB1190)</name>
    <dbReference type="NCBI Taxonomy" id="675635"/>
    <lineage>
        <taxon>Bacteria</taxon>
        <taxon>Bacillati</taxon>
        <taxon>Actinomycetota</taxon>
        <taxon>Actinomycetes</taxon>
        <taxon>Pseudonocardiales</taxon>
        <taxon>Pseudonocardiaceae</taxon>
        <taxon>Pseudonocardia</taxon>
    </lineage>
</organism>
<sequence length="147" mass="15626">MTSRRVLITGASKGIGRSVSARLAATGHRPMGIARRAPADFPGECHVADLADREATAAALEAVVSGGTVDAVVNNVGLVALAPLGSIDLDPRRSGRARRRDLLPAVGGCRFHHRPDDPRGRRRQRGGVSTARRRRPDGSGPLETRRE</sequence>
<dbReference type="HOGENOM" id="CLU_1766475_0_0_11"/>
<dbReference type="Proteomes" id="UP000007809">
    <property type="component" value="Chromosome"/>
</dbReference>
<name>F4CTY3_PSEUX</name>
<dbReference type="Gene3D" id="3.40.50.720">
    <property type="entry name" value="NAD(P)-binding Rossmann-like Domain"/>
    <property type="match status" value="1"/>
</dbReference>